<keyword evidence="6" id="KW-0378">Hydrolase</keyword>
<evidence type="ECO:0000256" key="2">
    <source>
        <dbReference type="ARBA" id="ARBA00004123"/>
    </source>
</evidence>
<dbReference type="Proteomes" id="UP000310200">
    <property type="component" value="Unassembled WGS sequence"/>
</dbReference>
<keyword evidence="7" id="KW-0539">Nucleus</keyword>
<evidence type="ECO:0000259" key="8">
    <source>
        <dbReference type="Pfam" id="PF13359"/>
    </source>
</evidence>
<dbReference type="GO" id="GO:0016787">
    <property type="term" value="F:hydrolase activity"/>
    <property type="evidence" value="ECO:0007669"/>
    <property type="project" value="UniProtKB-KW"/>
</dbReference>
<comment type="caution">
    <text evidence="9">The sequence shown here is derived from an EMBL/GenBank/DDBJ whole genome shotgun (WGS) entry which is preliminary data.</text>
</comment>
<keyword evidence="4" id="KW-0540">Nuclease</keyword>
<evidence type="ECO:0000256" key="5">
    <source>
        <dbReference type="ARBA" id="ARBA00022723"/>
    </source>
</evidence>
<evidence type="ECO:0000256" key="7">
    <source>
        <dbReference type="ARBA" id="ARBA00023242"/>
    </source>
</evidence>
<dbReference type="GO" id="GO:0005634">
    <property type="term" value="C:nucleus"/>
    <property type="evidence" value="ECO:0007669"/>
    <property type="project" value="UniProtKB-SubCell"/>
</dbReference>
<accession>A0A4V3SAX9</accession>
<keyword evidence="5" id="KW-0479">Metal-binding</keyword>
<dbReference type="SUPFAM" id="SSF56300">
    <property type="entry name" value="Metallo-dependent phosphatases"/>
    <property type="match status" value="1"/>
</dbReference>
<evidence type="ECO:0000313" key="9">
    <source>
        <dbReference type="EMBL" id="TGZ50754.1"/>
    </source>
</evidence>
<dbReference type="InterPro" id="IPR027806">
    <property type="entry name" value="HARBI1_dom"/>
</dbReference>
<protein>
    <submittedName>
        <fullName evidence="9">Putative nuclease HARBI1</fullName>
    </submittedName>
</protein>
<dbReference type="InterPro" id="IPR029052">
    <property type="entry name" value="Metallo-depent_PP-like"/>
</dbReference>
<dbReference type="InterPro" id="IPR006186">
    <property type="entry name" value="Ser/Thr-sp_prot-phosphatase"/>
</dbReference>
<comment type="similarity">
    <text evidence="3">Belongs to the HARBI1 family.</text>
</comment>
<evidence type="ECO:0000256" key="3">
    <source>
        <dbReference type="ARBA" id="ARBA00006958"/>
    </source>
</evidence>
<evidence type="ECO:0000256" key="4">
    <source>
        <dbReference type="ARBA" id="ARBA00022722"/>
    </source>
</evidence>
<evidence type="ECO:0000256" key="6">
    <source>
        <dbReference type="ARBA" id="ARBA00022801"/>
    </source>
</evidence>
<dbReference type="STRING" id="300112.A0A4V3SAX9"/>
<comment type="subcellular location">
    <subcellularLocation>
        <location evidence="2">Nucleus</location>
    </subcellularLocation>
</comment>
<proteinExistence type="inferred from homology"/>
<name>A0A4V3SAX9_9HYME</name>
<evidence type="ECO:0000313" key="10">
    <source>
        <dbReference type="Proteomes" id="UP000310200"/>
    </source>
</evidence>
<gene>
    <name evidence="9" type="ORF">DBV15_11594</name>
</gene>
<dbReference type="PANTHER" id="PTHR22930:SF267">
    <property type="entry name" value="NUCLEASE HARBI1-RELATED"/>
    <property type="match status" value="1"/>
</dbReference>
<comment type="cofactor">
    <cofactor evidence="1">
        <name>a divalent metal cation</name>
        <dbReference type="ChEBI" id="CHEBI:60240"/>
    </cofactor>
</comment>
<keyword evidence="10" id="KW-1185">Reference proteome</keyword>
<dbReference type="GO" id="GO:0004518">
    <property type="term" value="F:nuclease activity"/>
    <property type="evidence" value="ECO:0007669"/>
    <property type="project" value="UniProtKB-KW"/>
</dbReference>
<dbReference type="PANTHER" id="PTHR22930">
    <property type="match status" value="1"/>
</dbReference>
<evidence type="ECO:0000256" key="1">
    <source>
        <dbReference type="ARBA" id="ARBA00001968"/>
    </source>
</evidence>
<dbReference type="Pfam" id="PF13359">
    <property type="entry name" value="DDE_Tnp_4"/>
    <property type="match status" value="1"/>
</dbReference>
<dbReference type="InterPro" id="IPR045249">
    <property type="entry name" value="HARBI1-like"/>
</dbReference>
<feature type="domain" description="DDE Tnp4" evidence="8">
    <location>
        <begin position="271"/>
        <end position="426"/>
    </location>
</feature>
<dbReference type="GO" id="GO:0046872">
    <property type="term" value="F:metal ion binding"/>
    <property type="evidence" value="ECO:0007669"/>
    <property type="project" value="UniProtKB-KW"/>
</dbReference>
<organism evidence="9 10">
    <name type="scientific">Temnothorax longispinosus</name>
    <dbReference type="NCBI Taxonomy" id="300112"/>
    <lineage>
        <taxon>Eukaryota</taxon>
        <taxon>Metazoa</taxon>
        <taxon>Ecdysozoa</taxon>
        <taxon>Arthropoda</taxon>
        <taxon>Hexapoda</taxon>
        <taxon>Insecta</taxon>
        <taxon>Pterygota</taxon>
        <taxon>Neoptera</taxon>
        <taxon>Endopterygota</taxon>
        <taxon>Hymenoptera</taxon>
        <taxon>Apocrita</taxon>
        <taxon>Aculeata</taxon>
        <taxon>Formicoidea</taxon>
        <taxon>Formicidae</taxon>
        <taxon>Myrmicinae</taxon>
        <taxon>Temnothorax</taxon>
    </lineage>
</organism>
<dbReference type="AlphaFoldDB" id="A0A4V3SAX9"/>
<dbReference type="Gene3D" id="3.60.21.10">
    <property type="match status" value="1"/>
</dbReference>
<dbReference type="EMBL" id="QBLH01001865">
    <property type="protein sequence ID" value="TGZ50754.1"/>
    <property type="molecule type" value="Genomic_DNA"/>
</dbReference>
<sequence length="491" mass="57095">MAESSYLDCQIEQLKKCEIIKDAEVKVQGAQVNLCAKASEILIEESKIQRVDSSVTVCGNIHGQFYDSKELFKVGGDVLEIYLFMEDSVVQGFYSIKTYLLLLALKTLKYRNNMTNMAEGYVAWDLMVLEERVRQVGRRIERRVLRDAQNPFELPYIEFLSYYRVNKELIMDIVNVLRPYLQPQRINGLSPEIQVLTTIGFFAHGSYQRPSGNQCELVISQPSASRCIRNVTKLMNAHLLRQWIRFPMTPLDRAATRNKFARTFPGAIGAIDCTYINIIAPRIHEEAYVNHHGNHSLNVQAIVDPDLKILNINARYPGARNDAFIWNSSPIKHVMEHFYNHGERRTYLIGDAGYPLEPWLMTPLPYYPQRSRQYHYNEKLCKARCIVERFFGVLKGTWRCLSYQRVLMYAPDIAGQIVNACAILHNMRLYYRLPLDMEENVFLDNAPADHIHVEEEEEVEIRRGPRAVAQRIQKQLMQEWFPNYVCAWDNE</sequence>
<dbReference type="PRINTS" id="PR00114">
    <property type="entry name" value="STPHPHTASE"/>
</dbReference>
<reference evidence="9 10" key="1">
    <citation type="journal article" date="2019" name="Philos. Trans. R. Soc. Lond., B, Biol. Sci.">
        <title>Ant behaviour and brain gene expression of defending hosts depend on the ecological success of the intruding social parasite.</title>
        <authorList>
            <person name="Kaur R."/>
            <person name="Stoldt M."/>
            <person name="Jongepier E."/>
            <person name="Feldmeyer B."/>
            <person name="Menzel F."/>
            <person name="Bornberg-Bauer E."/>
            <person name="Foitzik S."/>
        </authorList>
    </citation>
    <scope>NUCLEOTIDE SEQUENCE [LARGE SCALE GENOMIC DNA]</scope>
    <source>
        <tissue evidence="9">Whole body</tissue>
    </source>
</reference>